<organism evidence="1 2">
    <name type="scientific">Escherichia coli</name>
    <dbReference type="NCBI Taxonomy" id="562"/>
    <lineage>
        <taxon>Bacteria</taxon>
        <taxon>Pseudomonadati</taxon>
        <taxon>Pseudomonadota</taxon>
        <taxon>Gammaproteobacteria</taxon>
        <taxon>Enterobacterales</taxon>
        <taxon>Enterobacteriaceae</taxon>
        <taxon>Escherichia</taxon>
    </lineage>
</organism>
<proteinExistence type="predicted"/>
<dbReference type="EMBL" id="SERV01000032">
    <property type="protein sequence ID" value="RYL76761.1"/>
    <property type="molecule type" value="Genomic_DNA"/>
</dbReference>
<feature type="non-terminal residue" evidence="1">
    <location>
        <position position="1"/>
    </location>
</feature>
<accession>A0A4Q4HZB5</accession>
<dbReference type="Proteomes" id="UP000291778">
    <property type="component" value="Unassembled WGS sequence"/>
</dbReference>
<protein>
    <submittedName>
        <fullName evidence="1">IS110 family transposase</fullName>
    </submittedName>
</protein>
<sequence>DKTKEYVARRVAEGHTKMEAIRCLKRYISREVYTLLRNQNRQINSIPITA</sequence>
<dbReference type="AlphaFoldDB" id="A0A4Q4HZB5"/>
<gene>
    <name evidence="1" type="ORF">EWK56_26165</name>
</gene>
<name>A0A4Q4HZB5_ECOLX</name>
<evidence type="ECO:0000313" key="1">
    <source>
        <dbReference type="EMBL" id="RYL76761.1"/>
    </source>
</evidence>
<evidence type="ECO:0000313" key="2">
    <source>
        <dbReference type="Proteomes" id="UP000291778"/>
    </source>
</evidence>
<reference evidence="1 2" key="1">
    <citation type="submission" date="2019-02" db="EMBL/GenBank/DDBJ databases">
        <authorList>
            <person name="Slukin P."/>
            <person name="Fursova N."/>
            <person name="Ermolenko Z."/>
            <person name="Mayskaya N."/>
            <person name="Kislichkina A."/>
            <person name="Mukhina T."/>
            <person name="Sizova A."/>
            <person name="Bogun A."/>
        </authorList>
    </citation>
    <scope>NUCLEOTIDE SEQUENCE [LARGE SCALE GENOMIC DNA]</scope>
    <source>
        <strain evidence="2">SCPM-O-B-8431(U15)</strain>
    </source>
</reference>
<comment type="caution">
    <text evidence="1">The sequence shown here is derived from an EMBL/GenBank/DDBJ whole genome shotgun (WGS) entry which is preliminary data.</text>
</comment>